<dbReference type="Proteomes" id="UP000287651">
    <property type="component" value="Unassembled WGS sequence"/>
</dbReference>
<name>A0A426XW75_ENSVE</name>
<organism evidence="1 2">
    <name type="scientific">Ensete ventricosum</name>
    <name type="common">Abyssinian banana</name>
    <name type="synonym">Musa ensete</name>
    <dbReference type="NCBI Taxonomy" id="4639"/>
    <lineage>
        <taxon>Eukaryota</taxon>
        <taxon>Viridiplantae</taxon>
        <taxon>Streptophyta</taxon>
        <taxon>Embryophyta</taxon>
        <taxon>Tracheophyta</taxon>
        <taxon>Spermatophyta</taxon>
        <taxon>Magnoliopsida</taxon>
        <taxon>Liliopsida</taxon>
        <taxon>Zingiberales</taxon>
        <taxon>Musaceae</taxon>
        <taxon>Ensete</taxon>
    </lineage>
</organism>
<evidence type="ECO:0000313" key="2">
    <source>
        <dbReference type="Proteomes" id="UP000287651"/>
    </source>
</evidence>
<sequence length="194" mass="21647">MRPQIHGFNTRNLRAKQPLLNDLRVIRPALQLSPQVLTTTVTGSPLILITILRLTLPLILFRESRELHIFYLSGGSHLPKGGKWEVGSGKWERQAGKKKLIELFVVVVVVVVSVQQSPPSQWISLRPRLSQFTGSKAVGLWRLSHGLKSAMCFSEVFESGPDGEWLWWGGGWVYLCCDRNGRVPRTGKGVVGPS</sequence>
<comment type="caution">
    <text evidence="1">The sequence shown here is derived from an EMBL/GenBank/DDBJ whole genome shotgun (WGS) entry which is preliminary data.</text>
</comment>
<dbReference type="AlphaFoldDB" id="A0A426XW75"/>
<evidence type="ECO:0000313" key="1">
    <source>
        <dbReference type="EMBL" id="RRT43755.1"/>
    </source>
</evidence>
<gene>
    <name evidence="1" type="ORF">B296_00049898</name>
</gene>
<proteinExistence type="predicted"/>
<accession>A0A426XW75</accession>
<protein>
    <submittedName>
        <fullName evidence="1">Uncharacterized protein</fullName>
    </submittedName>
</protein>
<reference evidence="1 2" key="1">
    <citation type="journal article" date="2014" name="Agronomy (Basel)">
        <title>A Draft Genome Sequence for Ensete ventricosum, the Drought-Tolerant Tree Against Hunger.</title>
        <authorList>
            <person name="Harrison J."/>
            <person name="Moore K.A."/>
            <person name="Paszkiewicz K."/>
            <person name="Jones T."/>
            <person name="Grant M."/>
            <person name="Ambacheew D."/>
            <person name="Muzemil S."/>
            <person name="Studholme D.J."/>
        </authorList>
    </citation>
    <scope>NUCLEOTIDE SEQUENCE [LARGE SCALE GENOMIC DNA]</scope>
</reference>
<dbReference type="EMBL" id="AMZH03016922">
    <property type="protein sequence ID" value="RRT43755.1"/>
    <property type="molecule type" value="Genomic_DNA"/>
</dbReference>